<dbReference type="RefSeq" id="WP_048597864.1">
    <property type="nucleotide sequence ID" value="NZ_CBFHGK010000001.1"/>
</dbReference>
<dbReference type="Pfam" id="PF10658">
    <property type="entry name" value="DUF2484"/>
    <property type="match status" value="1"/>
</dbReference>
<reference evidence="2 3" key="1">
    <citation type="submission" date="2015-04" db="EMBL/GenBank/DDBJ databases">
        <authorList>
            <person name="Syromyatnikov M.Y."/>
            <person name="Popov V.N."/>
        </authorList>
    </citation>
    <scope>NUCLEOTIDE SEQUENCE [LARGE SCALE GENOMIC DNA]</scope>
    <source>
        <strain evidence="2 3">CECT 5292</strain>
    </source>
</reference>
<gene>
    <name evidence="2" type="ORF">NIG5292_00600</name>
</gene>
<dbReference type="OrthoDB" id="7869914at2"/>
<dbReference type="Proteomes" id="UP000048949">
    <property type="component" value="Unassembled WGS sequence"/>
</dbReference>
<evidence type="ECO:0000256" key="1">
    <source>
        <dbReference type="SAM" id="Phobius"/>
    </source>
</evidence>
<keyword evidence="3" id="KW-1185">Reference proteome</keyword>
<feature type="transmembrane region" description="Helical" evidence="1">
    <location>
        <begin position="32"/>
        <end position="48"/>
    </location>
</feature>
<dbReference type="AlphaFoldDB" id="A0A0U1NIN2"/>
<feature type="transmembrane region" description="Helical" evidence="1">
    <location>
        <begin position="6"/>
        <end position="25"/>
    </location>
</feature>
<protein>
    <recommendedName>
        <fullName evidence="4">DUF2484 family protein</fullName>
    </recommendedName>
</protein>
<evidence type="ECO:0008006" key="4">
    <source>
        <dbReference type="Google" id="ProtNLM"/>
    </source>
</evidence>
<keyword evidence="1" id="KW-0812">Transmembrane</keyword>
<organism evidence="2 3">
    <name type="scientific">Nereida ignava</name>
    <dbReference type="NCBI Taxonomy" id="282199"/>
    <lineage>
        <taxon>Bacteria</taxon>
        <taxon>Pseudomonadati</taxon>
        <taxon>Pseudomonadota</taxon>
        <taxon>Alphaproteobacteria</taxon>
        <taxon>Rhodobacterales</taxon>
        <taxon>Roseobacteraceae</taxon>
        <taxon>Nereida</taxon>
    </lineage>
</organism>
<dbReference type="InterPro" id="IPR018919">
    <property type="entry name" value="DUF2484"/>
</dbReference>
<proteinExistence type="predicted"/>
<dbReference type="EMBL" id="CVQV01000003">
    <property type="protein sequence ID" value="CRK74565.1"/>
    <property type="molecule type" value="Genomic_DNA"/>
</dbReference>
<evidence type="ECO:0000313" key="2">
    <source>
        <dbReference type="EMBL" id="CRK74565.1"/>
    </source>
</evidence>
<sequence length="84" mass="8942">MIVSASIVSCCVWALLASVTALLPLRVQYAPAIMLAIVVPFLLIFVGFEHGLGAVALGLAAFVSLFRVPLLYVARQMIGEPVRS</sequence>
<keyword evidence="1" id="KW-1133">Transmembrane helix</keyword>
<dbReference type="STRING" id="282199.GCA_001049735_00600"/>
<keyword evidence="1" id="KW-0472">Membrane</keyword>
<name>A0A0U1NIN2_9RHOB</name>
<evidence type="ECO:0000313" key="3">
    <source>
        <dbReference type="Proteomes" id="UP000048949"/>
    </source>
</evidence>
<accession>A0A0U1NIN2</accession>
<feature type="transmembrane region" description="Helical" evidence="1">
    <location>
        <begin position="54"/>
        <end position="74"/>
    </location>
</feature>